<protein>
    <submittedName>
        <fullName evidence="1">Uncharacterized protein</fullName>
    </submittedName>
</protein>
<dbReference type="AlphaFoldDB" id="A0A9X0QZZ1"/>
<organism evidence="1 2">
    <name type="scientific">Siccirubricoccus deserti</name>
    <dbReference type="NCBI Taxonomy" id="2013562"/>
    <lineage>
        <taxon>Bacteria</taxon>
        <taxon>Pseudomonadati</taxon>
        <taxon>Pseudomonadota</taxon>
        <taxon>Alphaproteobacteria</taxon>
        <taxon>Acetobacterales</taxon>
        <taxon>Roseomonadaceae</taxon>
        <taxon>Siccirubricoccus</taxon>
    </lineage>
</organism>
<dbReference type="InterPro" id="IPR046279">
    <property type="entry name" value="DUF6312"/>
</dbReference>
<accession>A0A9X0QZZ1</accession>
<comment type="caution">
    <text evidence="1">The sequence shown here is derived from an EMBL/GenBank/DDBJ whole genome shotgun (WGS) entry which is preliminary data.</text>
</comment>
<keyword evidence="2" id="KW-1185">Reference proteome</keyword>
<dbReference type="EMBL" id="JACOMF010000024">
    <property type="protein sequence ID" value="MBC4017174.1"/>
    <property type="molecule type" value="Genomic_DNA"/>
</dbReference>
<dbReference type="Pfam" id="PF19831">
    <property type="entry name" value="DUF6312"/>
    <property type="match status" value="1"/>
</dbReference>
<sequence>MKRVTVIGGSGAVTIARSAVHPRHLSLATEDIKFTVIDSKRRVSRGVVQLELGELKPQSKALKPIEKRIRRLVRAEHKALGHYLVLHDASNRKRRNGWVKDLARNVRRVIRRAT</sequence>
<dbReference type="Proteomes" id="UP000600101">
    <property type="component" value="Unassembled WGS sequence"/>
</dbReference>
<gene>
    <name evidence="1" type="ORF">H7965_17830</name>
</gene>
<dbReference type="RefSeq" id="WP_186771942.1">
    <property type="nucleotide sequence ID" value="NZ_JACOMF010000024.1"/>
</dbReference>
<proteinExistence type="predicted"/>
<evidence type="ECO:0000313" key="2">
    <source>
        <dbReference type="Proteomes" id="UP000600101"/>
    </source>
</evidence>
<evidence type="ECO:0000313" key="1">
    <source>
        <dbReference type="EMBL" id="MBC4017174.1"/>
    </source>
</evidence>
<name>A0A9X0QZZ1_9PROT</name>
<reference evidence="1" key="1">
    <citation type="submission" date="2020-08" db="EMBL/GenBank/DDBJ databases">
        <authorList>
            <person name="Hu Y."/>
            <person name="Nguyen S.V."/>
            <person name="Li F."/>
            <person name="Fanning S."/>
        </authorList>
    </citation>
    <scope>NUCLEOTIDE SEQUENCE</scope>
    <source>
        <strain evidence="1">SYSU D8009</strain>
    </source>
</reference>